<evidence type="ECO:0000313" key="2">
    <source>
        <dbReference type="EMBL" id="AIC15381.1"/>
    </source>
</evidence>
<protein>
    <submittedName>
        <fullName evidence="2">TENA/THI-4 domain protein</fullName>
    </submittedName>
</protein>
<evidence type="ECO:0000256" key="1">
    <source>
        <dbReference type="ARBA" id="ARBA00023002"/>
    </source>
</evidence>
<dbReference type="Gene3D" id="1.20.910.10">
    <property type="entry name" value="Heme oxygenase-like"/>
    <property type="match status" value="1"/>
</dbReference>
<dbReference type="KEGG" id="nvn:NVIE_011500"/>
<dbReference type="SMART" id="SM01236">
    <property type="entry name" value="Haem_oxygenase_2"/>
    <property type="match status" value="1"/>
</dbReference>
<dbReference type="AlphaFoldDB" id="A0A060HP92"/>
<keyword evidence="1" id="KW-0560">Oxidoreductase</keyword>
<dbReference type="PANTHER" id="PTHR40279:SF3">
    <property type="entry name" value="4-AMINOBENZOATE SYNTHASE"/>
    <property type="match status" value="1"/>
</dbReference>
<dbReference type="EMBL" id="CP007536">
    <property type="protein sequence ID" value="AIC15381.1"/>
    <property type="molecule type" value="Genomic_DNA"/>
</dbReference>
<dbReference type="Pfam" id="PF14518">
    <property type="entry name" value="Haem_oxygenas_2"/>
    <property type="match status" value="1"/>
</dbReference>
<sequence length="230" mass="25968">MAVEVSYNMENYDLVERIDSEIEKRSLLKHPFYQMWSEGRLTVDHLQGYSKEYFQLVKAVPAFVQNIASANTDPAKVPSIEENLKEESEHIEPWARFAGAMGVSQSELASYSGAAKTNDAVARMMSLTSLSFEEAVAAMYAFEAELPKISRSKIDGLMKFYNMTGRDALNYFEIHEEADVRHAQVWRDILSAMPAEKREKALAAAVESLKAQNLLLDSVQEKYVGNSMYC</sequence>
<dbReference type="GO" id="GO:0016491">
    <property type="term" value="F:oxidoreductase activity"/>
    <property type="evidence" value="ECO:0007669"/>
    <property type="project" value="UniProtKB-KW"/>
</dbReference>
<gene>
    <name evidence="2" type="ORF">NVIE_011500</name>
</gene>
<dbReference type="STRING" id="926571.NVIE_011500"/>
<proteinExistence type="predicted"/>
<name>A0A060HP92_9ARCH</name>
<dbReference type="SUPFAM" id="SSF48613">
    <property type="entry name" value="Heme oxygenase-like"/>
    <property type="match status" value="1"/>
</dbReference>
<reference evidence="2 3" key="1">
    <citation type="journal article" date="2014" name="Int. J. Syst. Evol. Microbiol.">
        <title>Nitrososphaera viennensis gen. nov., sp. nov., an aerobic and mesophilic, ammonia-oxidizing archaeon from soil and a member of the archaeal phylum Thaumarchaeota.</title>
        <authorList>
            <person name="Stieglmeier M."/>
            <person name="Klingl A."/>
            <person name="Alves R.J."/>
            <person name="Rittmann S.K."/>
            <person name="Melcher M."/>
            <person name="Leisch N."/>
            <person name="Schleper C."/>
        </authorList>
    </citation>
    <scope>NUCLEOTIDE SEQUENCE [LARGE SCALE GENOMIC DNA]</scope>
    <source>
        <strain evidence="2">EN76</strain>
    </source>
</reference>
<dbReference type="InterPro" id="IPR016084">
    <property type="entry name" value="Haem_Oase-like_multi-hlx"/>
</dbReference>
<dbReference type="InterPro" id="IPR039068">
    <property type="entry name" value="PqqC-like"/>
</dbReference>
<dbReference type="HOGENOM" id="CLU_088144_0_0_2"/>
<dbReference type="SMR" id="A0A060HP92"/>
<dbReference type="Proteomes" id="UP000027093">
    <property type="component" value="Chromosome"/>
</dbReference>
<organism evidence="2 3">
    <name type="scientific">Nitrososphaera viennensis EN76</name>
    <dbReference type="NCBI Taxonomy" id="926571"/>
    <lineage>
        <taxon>Archaea</taxon>
        <taxon>Nitrososphaerota</taxon>
        <taxon>Nitrososphaeria</taxon>
        <taxon>Nitrososphaerales</taxon>
        <taxon>Nitrososphaeraceae</taxon>
        <taxon>Nitrososphaera</taxon>
    </lineage>
</organism>
<dbReference type="PANTHER" id="PTHR40279">
    <property type="entry name" value="PQQC-LIKE PROTEIN"/>
    <property type="match status" value="1"/>
</dbReference>
<accession>A0A060HP92</accession>
<evidence type="ECO:0000313" key="3">
    <source>
        <dbReference type="Proteomes" id="UP000027093"/>
    </source>
</evidence>
<keyword evidence="3" id="KW-1185">Reference proteome</keyword>